<dbReference type="Proteomes" id="UP000095230">
    <property type="component" value="Unassembled WGS sequence"/>
</dbReference>
<dbReference type="OrthoDB" id="6268493at2"/>
<dbReference type="RefSeq" id="WP_028761920.1">
    <property type="nucleotide sequence ID" value="NZ_BPEU01000001.1"/>
</dbReference>
<accession>A0A1E5IPJ8</accession>
<feature type="transmembrane region" description="Helical" evidence="1">
    <location>
        <begin position="62"/>
        <end position="82"/>
    </location>
</feature>
<evidence type="ECO:0000256" key="1">
    <source>
        <dbReference type="SAM" id="Phobius"/>
    </source>
</evidence>
<evidence type="ECO:0000313" key="4">
    <source>
        <dbReference type="Proteomes" id="UP000095230"/>
    </source>
</evidence>
<protein>
    <submittedName>
        <fullName evidence="3">Uncharacterized protein</fullName>
    </submittedName>
</protein>
<keyword evidence="5" id="KW-1185">Reference proteome</keyword>
<sequence length="111" mass="12471">MKKLKVFQLLLSLLSIGGWALAVYALLIFDQARPDRAVGYYLSKGASVRLSWDPTMTLRLEYVIWTCAAISLLSLALNYYAAHHSRLGYWFNIPLLLLSSLAAGLYISFLV</sequence>
<name>A0A1E5IPJ8_SHECO</name>
<keyword evidence="1" id="KW-1133">Transmembrane helix</keyword>
<evidence type="ECO:0000313" key="3">
    <source>
        <dbReference type="EMBL" id="OEG72410.1"/>
    </source>
</evidence>
<keyword evidence="1" id="KW-0812">Transmembrane</keyword>
<reference evidence="3 4" key="1">
    <citation type="submission" date="2016-07" db="EMBL/GenBank/DDBJ databases">
        <title>Whole-genome of two Shewanella species isolated from a digestive organ of sea cucumber Apostichopus japonicus Selenka 1867.</title>
        <authorList>
            <person name="Hong H.-H."/>
            <person name="Choi H."/>
            <person name="Cheon S."/>
            <person name="Oh J.-S."/>
            <person name="Lee H.-G."/>
            <person name="Park C."/>
        </authorList>
    </citation>
    <scope>NUCLEOTIDE SEQUENCE [LARGE SCALE GENOMIC DNA]</scope>
    <source>
        <strain evidence="3 4">CSB03KR</strain>
    </source>
</reference>
<keyword evidence="1" id="KW-0472">Membrane</keyword>
<dbReference type="AlphaFoldDB" id="A0A1E5IPJ8"/>
<comment type="caution">
    <text evidence="3">The sequence shown here is derived from an EMBL/GenBank/DDBJ whole genome shotgun (WGS) entry which is preliminary data.</text>
</comment>
<reference evidence="2 5" key="2">
    <citation type="submission" date="2021-05" db="EMBL/GenBank/DDBJ databases">
        <title>Molecular characterization for Shewanella algae harboring chromosomal blaOXA-55-like strains isolated from clinical and environment sample.</title>
        <authorList>
            <person name="Ohama Y."/>
            <person name="Aoki K."/>
            <person name="Harada S."/>
            <person name="Moriya K."/>
            <person name="Ishii Y."/>
            <person name="Tateda K."/>
        </authorList>
    </citation>
    <scope>NUCLEOTIDE SEQUENCE [LARGE SCALE GENOMIC DNA]</scope>
    <source>
        <strain evidence="2 5">MBTL60-118</strain>
    </source>
</reference>
<proteinExistence type="predicted"/>
<dbReference type="EMBL" id="BPEU01000001">
    <property type="protein sequence ID" value="GIU34455.1"/>
    <property type="molecule type" value="Genomic_DNA"/>
</dbReference>
<organism evidence="3 4">
    <name type="scientific">Shewanella colwelliana</name>
    <name type="common">Alteromonas colwelliana</name>
    <dbReference type="NCBI Taxonomy" id="23"/>
    <lineage>
        <taxon>Bacteria</taxon>
        <taxon>Pseudomonadati</taxon>
        <taxon>Pseudomonadota</taxon>
        <taxon>Gammaproteobacteria</taxon>
        <taxon>Alteromonadales</taxon>
        <taxon>Shewanellaceae</taxon>
        <taxon>Shewanella</taxon>
    </lineage>
</organism>
<dbReference type="Proteomes" id="UP000773469">
    <property type="component" value="Unassembled WGS sequence"/>
</dbReference>
<dbReference type="EMBL" id="MCBT01000048">
    <property type="protein sequence ID" value="OEG72410.1"/>
    <property type="molecule type" value="Genomic_DNA"/>
</dbReference>
<evidence type="ECO:0000313" key="2">
    <source>
        <dbReference type="EMBL" id="GIU34455.1"/>
    </source>
</evidence>
<evidence type="ECO:0000313" key="5">
    <source>
        <dbReference type="Proteomes" id="UP000773469"/>
    </source>
</evidence>
<feature type="transmembrane region" description="Helical" evidence="1">
    <location>
        <begin position="89"/>
        <end position="109"/>
    </location>
</feature>
<gene>
    <name evidence="3" type="ORF">BEL05_05410</name>
    <name evidence="2" type="ORF">TUM3794_00780</name>
</gene>